<protein>
    <submittedName>
        <fullName evidence="2">Uncharacterized protein</fullName>
    </submittedName>
</protein>
<feature type="compositionally biased region" description="Polar residues" evidence="1">
    <location>
        <begin position="327"/>
        <end position="338"/>
    </location>
</feature>
<feature type="region of interest" description="Disordered" evidence="1">
    <location>
        <begin position="215"/>
        <end position="243"/>
    </location>
</feature>
<keyword evidence="3" id="KW-1185">Reference proteome</keyword>
<sequence>HSPDNLEHLEDPSDREVLSDHEDQNSSHERVKPVSKDRAGVDPFKALRFPYIFPSYTLDFAELEENADAFFNPYVQKKETLTSAARKMVPYFLNRVEDKDTFPPKFLFDEKKLNASARAKTRVLDRNETGYGNIGDPSSAANTSTKKKLAEADAFDKKYKESVHRRFEKIHSGAINVVPDVTQNSVSPPRSEFGETAFHFQANSEDRVRIRRNDFAPLVRPGSGCSSSGSRTSSAASRKISARDTEGLDDLLNLVEEGMEEEEEQQHSDNSKERISDGRRRKQCKTTHASSTSKASIQDTSAFPYGAPLRPEFPAFKSPPSDFTIGEASNASSKTHSSLRVAMGFADQGVRKGPSRSRFFEGHASKSTSSATTVKVSL</sequence>
<proteinExistence type="predicted"/>
<feature type="region of interest" description="Disordered" evidence="1">
    <location>
        <begin position="259"/>
        <end position="378"/>
    </location>
</feature>
<dbReference type="EMBL" id="JAAAIN010002925">
    <property type="protein sequence ID" value="KAG0289039.1"/>
    <property type="molecule type" value="Genomic_DNA"/>
</dbReference>
<feature type="non-terminal residue" evidence="2">
    <location>
        <position position="378"/>
    </location>
</feature>
<evidence type="ECO:0000256" key="1">
    <source>
        <dbReference type="SAM" id="MobiDB-lite"/>
    </source>
</evidence>
<organism evidence="2 3">
    <name type="scientific">Linnemannia gamsii</name>
    <dbReference type="NCBI Taxonomy" id="64522"/>
    <lineage>
        <taxon>Eukaryota</taxon>
        <taxon>Fungi</taxon>
        <taxon>Fungi incertae sedis</taxon>
        <taxon>Mucoromycota</taxon>
        <taxon>Mortierellomycotina</taxon>
        <taxon>Mortierellomycetes</taxon>
        <taxon>Mortierellales</taxon>
        <taxon>Mortierellaceae</taxon>
        <taxon>Linnemannia</taxon>
    </lineage>
</organism>
<gene>
    <name evidence="2" type="ORF">BGZ97_006599</name>
</gene>
<feature type="region of interest" description="Disordered" evidence="1">
    <location>
        <begin position="1"/>
        <end position="37"/>
    </location>
</feature>
<evidence type="ECO:0000313" key="3">
    <source>
        <dbReference type="Proteomes" id="UP000823405"/>
    </source>
</evidence>
<reference evidence="2" key="1">
    <citation type="journal article" date="2020" name="Fungal Divers.">
        <title>Resolving the Mortierellaceae phylogeny through synthesis of multi-gene phylogenetics and phylogenomics.</title>
        <authorList>
            <person name="Vandepol N."/>
            <person name="Liber J."/>
            <person name="Desiro A."/>
            <person name="Na H."/>
            <person name="Kennedy M."/>
            <person name="Barry K."/>
            <person name="Grigoriev I.V."/>
            <person name="Miller A.N."/>
            <person name="O'Donnell K."/>
            <person name="Stajich J.E."/>
            <person name="Bonito G."/>
        </authorList>
    </citation>
    <scope>NUCLEOTIDE SEQUENCE</scope>
    <source>
        <strain evidence="2">NVP60</strain>
    </source>
</reference>
<comment type="caution">
    <text evidence="2">The sequence shown here is derived from an EMBL/GenBank/DDBJ whole genome shotgun (WGS) entry which is preliminary data.</text>
</comment>
<feature type="compositionally biased region" description="Low complexity" evidence="1">
    <location>
        <begin position="286"/>
        <end position="296"/>
    </location>
</feature>
<evidence type="ECO:0000313" key="2">
    <source>
        <dbReference type="EMBL" id="KAG0289039.1"/>
    </source>
</evidence>
<accession>A0A9P6QQQ5</accession>
<feature type="compositionally biased region" description="Basic and acidic residues" evidence="1">
    <location>
        <begin position="265"/>
        <end position="278"/>
    </location>
</feature>
<dbReference type="OrthoDB" id="10614851at2759"/>
<name>A0A9P6QQQ5_9FUNG</name>
<dbReference type="AlphaFoldDB" id="A0A9P6QQQ5"/>
<feature type="compositionally biased region" description="Low complexity" evidence="1">
    <location>
        <begin position="222"/>
        <end position="238"/>
    </location>
</feature>
<dbReference type="Proteomes" id="UP000823405">
    <property type="component" value="Unassembled WGS sequence"/>
</dbReference>
<feature type="compositionally biased region" description="Low complexity" evidence="1">
    <location>
        <begin position="365"/>
        <end position="378"/>
    </location>
</feature>